<accession>A0A8H8CQ42</accession>
<dbReference type="AlphaFoldDB" id="A0A8H8CQ42"/>
<feature type="compositionally biased region" description="Low complexity" evidence="1">
    <location>
        <begin position="477"/>
        <end position="495"/>
    </location>
</feature>
<dbReference type="EMBL" id="JAFIQS010000001">
    <property type="protein sequence ID" value="KAG5173525.1"/>
    <property type="molecule type" value="Genomic_DNA"/>
</dbReference>
<proteinExistence type="predicted"/>
<name>A0A8H8CQ42_PSICU</name>
<organism evidence="2">
    <name type="scientific">Psilocybe cubensis</name>
    <name type="common">Psychedelic mushroom</name>
    <name type="synonym">Stropharia cubensis</name>
    <dbReference type="NCBI Taxonomy" id="181762"/>
    <lineage>
        <taxon>Eukaryota</taxon>
        <taxon>Fungi</taxon>
        <taxon>Dikarya</taxon>
        <taxon>Basidiomycota</taxon>
        <taxon>Agaricomycotina</taxon>
        <taxon>Agaricomycetes</taxon>
        <taxon>Agaricomycetidae</taxon>
        <taxon>Agaricales</taxon>
        <taxon>Agaricineae</taxon>
        <taxon>Strophariaceae</taxon>
        <taxon>Psilocybe</taxon>
    </lineage>
</organism>
<evidence type="ECO:0000256" key="1">
    <source>
        <dbReference type="SAM" id="MobiDB-lite"/>
    </source>
</evidence>
<gene>
    <name evidence="2" type="ORF">JR316_000182</name>
</gene>
<comment type="caution">
    <text evidence="2">The sequence shown here is derived from an EMBL/GenBank/DDBJ whole genome shotgun (WGS) entry which is preliminary data.</text>
</comment>
<feature type="region of interest" description="Disordered" evidence="1">
    <location>
        <begin position="477"/>
        <end position="497"/>
    </location>
</feature>
<evidence type="ECO:0000313" key="2">
    <source>
        <dbReference type="EMBL" id="KAG5173525.1"/>
    </source>
</evidence>
<protein>
    <submittedName>
        <fullName evidence="2">Uncharacterized protein</fullName>
    </submittedName>
</protein>
<sequence length="693" mass="79026">MSRCITPEDLLKDPSILLRKKGHDSSEGLRSFEGQVGAVVWEGSHFVTSPNMDHIWEPPRVSRITYMEDMRYGEHDPLQWPQPFIGSFCYLAAIRRRPDDLRAINRFFIAFYRLEDSDLLAQEGVLSGLYTLTPRLVSLAKNFVQNRVIAKSKEYESQDDAPKNDILLKLQPSILRTVNHLENLPMTRRKIKFLFAELQRYFLEFTAAFEYLTIYLPRIKGTMPAATAANKKLIGAFVQTAADADDLFRAGIPVWVIREAKWAGNDRVDSLCEVQKPQDYLCLDSAFLHFPVDYRDSLTSPNKYITFGRFARGFLSYGDAYNLRAYEAPIPQSTGSEQTSSTFKIGPRVATSREIRKSKQPYPIPQRQDFSEPVSVYLPPSQEAWASGLCKINTDAKRSLLVSRSMAQGGYILPNPEAFIGVTTSNKRELYITNWLKYRSALMYCLTESQGRCPLSSQLWRDLLRLPVDALPSTITQPAATASSSTSTRTSSKSSQRGEILQRIFENFDFHASGVAVNGHEHQVTWRGQALIKGQELDINLVREVLWELSELNFRFDLIALDHHLYRRTLKVEREGQILQSREDDILLCFAGGPLGTSPFLAHIANADIGIAAGDWMVRRAYIIYLRNAMRDWEGFDSAAKQCHEVDLFTRSSDILSFAEHQYLLFEVVLVRLFIQLFYDAFGRAPVIPRRLH</sequence>
<reference evidence="2" key="1">
    <citation type="submission" date="2021-02" db="EMBL/GenBank/DDBJ databases">
        <title>Psilocybe cubensis genome.</title>
        <authorList>
            <person name="Mckernan K.J."/>
            <person name="Crawford S."/>
            <person name="Trippe A."/>
            <person name="Kane L.T."/>
            <person name="Mclaughlin S."/>
        </authorList>
    </citation>
    <scope>NUCLEOTIDE SEQUENCE [LARGE SCALE GENOMIC DNA]</scope>
    <source>
        <strain evidence="2">MGC-MH-2018</strain>
    </source>
</reference>
<dbReference type="OrthoDB" id="2634326at2759"/>